<sequence>MSELFLIANKKKSSLVLALLALQPAQSGSSYVAELDARVRQLKIELKALKDGVDLPSTVNSLEPSIDLISATRNLEQPPIYYDGSLKEPHNLCLVVKVPSNIFIGPGTVATVSVIAMRTAVDAGFTDIADIVKTTGRSAPDSLSHIDVAKLDISSISLNVIRDLIENHFLLKIHPDYPVVDLNDLELDTARLTRLPTRRRFTVIMAAAIAAASLGRNYPKMHTNALILRHWADELANTILADTRLPRLQEILLLILYELVDPSRGLIWNLLGLACRMCIKLGWHRNAGYVPPLEELDNGLDDFQEEQRRTVLFIVLYELERRVCYALGRPTILPDISINIDLLPPLKELTTLRTLFAQSQLHQRIYEASSKPCPCSSEVVEIVEQLDNSTPCNSAWIMLYPLCQHSCNMCSTIERWEGEIIRAAISVIDYLFQQHRERRVLSIWLAACDAFTAGLILEHILIKRIFQADDVDEVEGRAIISEEARGKKRSYCLVEQNFDGL</sequence>
<dbReference type="SMART" id="SM00906">
    <property type="entry name" value="Fungal_trans"/>
    <property type="match status" value="1"/>
</dbReference>
<keyword evidence="10" id="KW-1185">Reference proteome</keyword>
<evidence type="ECO:0000256" key="6">
    <source>
        <dbReference type="ARBA" id="ARBA00023163"/>
    </source>
</evidence>
<feature type="non-terminal residue" evidence="9">
    <location>
        <position position="1"/>
    </location>
</feature>
<dbReference type="InterPro" id="IPR052202">
    <property type="entry name" value="Yeast_MetPath_Reg"/>
</dbReference>
<dbReference type="GO" id="GO:0005634">
    <property type="term" value="C:nucleus"/>
    <property type="evidence" value="ECO:0007669"/>
    <property type="project" value="UniProtKB-SubCell"/>
</dbReference>
<keyword evidence="3" id="KW-0862">Zinc</keyword>
<dbReference type="PANTHER" id="PTHR47782:SF1">
    <property type="entry name" value="PYRIMIDINE PATHWAY REGULATORY PROTEIN 1"/>
    <property type="match status" value="1"/>
</dbReference>
<reference evidence="9 10" key="1">
    <citation type="submission" date="2018-05" db="EMBL/GenBank/DDBJ databases">
        <title>Draft genome sequence of Scytalidium lignicola DSM 105466, a ubiquitous saprotrophic fungus.</title>
        <authorList>
            <person name="Buettner E."/>
            <person name="Gebauer A.M."/>
            <person name="Hofrichter M."/>
            <person name="Liers C."/>
            <person name="Kellner H."/>
        </authorList>
    </citation>
    <scope>NUCLEOTIDE SEQUENCE [LARGE SCALE GENOMIC DNA]</scope>
    <source>
        <strain evidence="9 10">DSM 105466</strain>
    </source>
</reference>
<dbReference type="InterPro" id="IPR007219">
    <property type="entry name" value="XnlR_reg_dom"/>
</dbReference>
<evidence type="ECO:0000256" key="4">
    <source>
        <dbReference type="ARBA" id="ARBA00023015"/>
    </source>
</evidence>
<dbReference type="OrthoDB" id="3479218at2759"/>
<dbReference type="GO" id="GO:0000981">
    <property type="term" value="F:DNA-binding transcription factor activity, RNA polymerase II-specific"/>
    <property type="evidence" value="ECO:0007669"/>
    <property type="project" value="TreeGrafter"/>
</dbReference>
<keyword evidence="4" id="KW-0805">Transcription regulation</keyword>
<evidence type="ECO:0000313" key="10">
    <source>
        <dbReference type="Proteomes" id="UP000258309"/>
    </source>
</evidence>
<proteinExistence type="predicted"/>
<dbReference type="Proteomes" id="UP000258309">
    <property type="component" value="Unassembled WGS sequence"/>
</dbReference>
<dbReference type="AlphaFoldDB" id="A0A3E2GXY9"/>
<evidence type="ECO:0000256" key="3">
    <source>
        <dbReference type="ARBA" id="ARBA00022833"/>
    </source>
</evidence>
<keyword evidence="5" id="KW-0238">DNA-binding</keyword>
<protein>
    <recommendedName>
        <fullName evidence="8">Xylanolytic transcriptional activator regulatory domain-containing protein</fullName>
    </recommendedName>
</protein>
<name>A0A3E2GXY9_SCYLI</name>
<comment type="caution">
    <text evidence="9">The sequence shown here is derived from an EMBL/GenBank/DDBJ whole genome shotgun (WGS) entry which is preliminary data.</text>
</comment>
<dbReference type="GO" id="GO:0006351">
    <property type="term" value="P:DNA-templated transcription"/>
    <property type="evidence" value="ECO:0007669"/>
    <property type="project" value="InterPro"/>
</dbReference>
<evidence type="ECO:0000313" key="9">
    <source>
        <dbReference type="EMBL" id="RFU25996.1"/>
    </source>
</evidence>
<keyword evidence="2" id="KW-0479">Metal-binding</keyword>
<evidence type="ECO:0000256" key="5">
    <source>
        <dbReference type="ARBA" id="ARBA00023125"/>
    </source>
</evidence>
<keyword evidence="7" id="KW-0539">Nucleus</keyword>
<dbReference type="GO" id="GO:0045944">
    <property type="term" value="P:positive regulation of transcription by RNA polymerase II"/>
    <property type="evidence" value="ECO:0007669"/>
    <property type="project" value="TreeGrafter"/>
</dbReference>
<evidence type="ECO:0000259" key="8">
    <source>
        <dbReference type="SMART" id="SM00906"/>
    </source>
</evidence>
<dbReference type="Pfam" id="PF04082">
    <property type="entry name" value="Fungal_trans"/>
    <property type="match status" value="1"/>
</dbReference>
<dbReference type="CDD" id="cd12148">
    <property type="entry name" value="fungal_TF_MHR"/>
    <property type="match status" value="1"/>
</dbReference>
<dbReference type="GO" id="GO:0043565">
    <property type="term" value="F:sequence-specific DNA binding"/>
    <property type="evidence" value="ECO:0007669"/>
    <property type="project" value="TreeGrafter"/>
</dbReference>
<comment type="subcellular location">
    <subcellularLocation>
        <location evidence="1">Nucleus</location>
    </subcellularLocation>
</comment>
<evidence type="ECO:0000256" key="7">
    <source>
        <dbReference type="ARBA" id="ARBA00023242"/>
    </source>
</evidence>
<evidence type="ECO:0000256" key="2">
    <source>
        <dbReference type="ARBA" id="ARBA00022723"/>
    </source>
</evidence>
<feature type="non-terminal residue" evidence="9">
    <location>
        <position position="501"/>
    </location>
</feature>
<dbReference type="OMA" id="CSTIERW"/>
<dbReference type="STRING" id="5539.A0A3E2GXY9"/>
<gene>
    <name evidence="9" type="ORF">B7463_g10341</name>
</gene>
<keyword evidence="6" id="KW-0804">Transcription</keyword>
<feature type="domain" description="Xylanolytic transcriptional activator regulatory" evidence="8">
    <location>
        <begin position="267"/>
        <end position="349"/>
    </location>
</feature>
<accession>A0A3E2GXY9</accession>
<dbReference type="GO" id="GO:0008270">
    <property type="term" value="F:zinc ion binding"/>
    <property type="evidence" value="ECO:0007669"/>
    <property type="project" value="InterPro"/>
</dbReference>
<organism evidence="9 10">
    <name type="scientific">Scytalidium lignicola</name>
    <name type="common">Hyphomycete</name>
    <dbReference type="NCBI Taxonomy" id="5539"/>
    <lineage>
        <taxon>Eukaryota</taxon>
        <taxon>Fungi</taxon>
        <taxon>Dikarya</taxon>
        <taxon>Ascomycota</taxon>
        <taxon>Pezizomycotina</taxon>
        <taxon>Leotiomycetes</taxon>
        <taxon>Leotiomycetes incertae sedis</taxon>
        <taxon>Scytalidium</taxon>
    </lineage>
</organism>
<dbReference type="PANTHER" id="PTHR47782">
    <property type="entry name" value="ZN(II)2CYS6 TRANSCRIPTION FACTOR (EUROFUNG)-RELATED"/>
    <property type="match status" value="1"/>
</dbReference>
<evidence type="ECO:0000256" key="1">
    <source>
        <dbReference type="ARBA" id="ARBA00004123"/>
    </source>
</evidence>
<dbReference type="EMBL" id="NCSJ02000291">
    <property type="protein sequence ID" value="RFU25996.1"/>
    <property type="molecule type" value="Genomic_DNA"/>
</dbReference>